<accession>A0A0H5C1Z6</accession>
<protein>
    <submittedName>
        <fullName evidence="6">SPB2 protein</fullName>
    </submittedName>
</protein>
<dbReference type="InterPro" id="IPR005925">
    <property type="entry name" value="Agmatinase-rel"/>
</dbReference>
<dbReference type="PRINTS" id="PR00116">
    <property type="entry name" value="ARGINASE"/>
</dbReference>
<dbReference type="PANTHER" id="PTHR11358:SF26">
    <property type="entry name" value="GUANIDINO ACID HYDROLASE, MITOCHONDRIAL"/>
    <property type="match status" value="1"/>
</dbReference>
<dbReference type="PANTHER" id="PTHR11358">
    <property type="entry name" value="ARGINASE/AGMATINASE"/>
    <property type="match status" value="1"/>
</dbReference>
<dbReference type="PROSITE" id="PS51409">
    <property type="entry name" value="ARGINASE_2"/>
    <property type="match status" value="1"/>
</dbReference>
<organism evidence="6 7">
    <name type="scientific">Cyberlindnera jadinii (strain ATCC 18201 / CBS 1600 / BCRC 20928 / JCM 3617 / NBRC 0987 / NRRL Y-1542)</name>
    <name type="common">Torula yeast</name>
    <name type="synonym">Candida utilis</name>
    <dbReference type="NCBI Taxonomy" id="983966"/>
    <lineage>
        <taxon>Eukaryota</taxon>
        <taxon>Fungi</taxon>
        <taxon>Dikarya</taxon>
        <taxon>Ascomycota</taxon>
        <taxon>Saccharomycotina</taxon>
        <taxon>Saccharomycetes</taxon>
        <taxon>Phaffomycetales</taxon>
        <taxon>Phaffomycetaceae</taxon>
        <taxon>Cyberlindnera</taxon>
    </lineage>
</organism>
<dbReference type="Gene3D" id="3.40.800.10">
    <property type="entry name" value="Ureohydrolase domain"/>
    <property type="match status" value="1"/>
</dbReference>
<dbReference type="Proteomes" id="UP000038830">
    <property type="component" value="Unassembled WGS sequence"/>
</dbReference>
<sequence>MKPSSVLLVATATSLAAAHKEPNYLLDPSIEFEKKPTLEDLWGEDWPFAGINTFAHLPTIRCLTNPEEEFDIALIGMPFDTAVSYRAGARFGPRGIRAASQRQTSLRGFNARAGINPYDSWAKVIDCGDMPITPMDNNLALKQMTMGYRELLKRKTGDEKHIPRLISLGGDHSIILPALRAIHDKYGKVTLIHFDAHLDTWLPDKYPSHWHSDQAQFTHGSMLWMAYEEGLLSNNTNVHVGLRTRLSDYGDYDDDDVQGFARIHADDIMTMGIDGIVSKIKRRIPSDEPVYLSIDIDVIDPGLAPGTGTPEVGGFLTRELIQMLRKLEDLNIVGADIVEVNPSYDHAEITTLAAAQIAYEVITNMVKRGPLEFGHDSEPSNKPETPLTGDSPGLFEQLPDMNLGQNFLEKITANIKH</sequence>
<dbReference type="AlphaFoldDB" id="A0A0H5C1Z6"/>
<keyword evidence="3 4" id="KW-0378">Hydrolase</keyword>
<dbReference type="CDD" id="cd11592">
    <property type="entry name" value="Agmatinase_PAH"/>
    <property type="match status" value="1"/>
</dbReference>
<feature type="region of interest" description="Disordered" evidence="5">
    <location>
        <begin position="370"/>
        <end position="393"/>
    </location>
</feature>
<evidence type="ECO:0000256" key="5">
    <source>
        <dbReference type="SAM" id="MobiDB-lite"/>
    </source>
</evidence>
<dbReference type="EMBL" id="CDQK01000002">
    <property type="protein sequence ID" value="CEP21741.1"/>
    <property type="molecule type" value="Genomic_DNA"/>
</dbReference>
<dbReference type="FunFam" id="3.40.800.10:FF:000014">
    <property type="entry name" value="Arginase family protein"/>
    <property type="match status" value="1"/>
</dbReference>
<dbReference type="InterPro" id="IPR023696">
    <property type="entry name" value="Ureohydrolase_dom_sf"/>
</dbReference>
<dbReference type="PROSITE" id="PS01053">
    <property type="entry name" value="ARGINASE_1"/>
    <property type="match status" value="1"/>
</dbReference>
<dbReference type="GO" id="GO:0008783">
    <property type="term" value="F:agmatinase activity"/>
    <property type="evidence" value="ECO:0007669"/>
    <property type="project" value="TreeGrafter"/>
</dbReference>
<evidence type="ECO:0000256" key="3">
    <source>
        <dbReference type="ARBA" id="ARBA00022801"/>
    </source>
</evidence>
<reference evidence="7" key="1">
    <citation type="journal article" date="2015" name="J. Biotechnol.">
        <title>The structure of the Cyberlindnera jadinii genome and its relation to Candida utilis analyzed by the occurrence of single nucleotide polymorphisms.</title>
        <authorList>
            <person name="Rupp O."/>
            <person name="Brinkrolf K."/>
            <person name="Buerth C."/>
            <person name="Kunigo M."/>
            <person name="Schneider J."/>
            <person name="Jaenicke S."/>
            <person name="Goesmann A."/>
            <person name="Puehler A."/>
            <person name="Jaeger K.-E."/>
            <person name="Ernst J.F."/>
        </authorList>
    </citation>
    <scope>NUCLEOTIDE SEQUENCE [LARGE SCALE GENOMIC DNA]</scope>
    <source>
        <strain evidence="7">ATCC 18201 / CBS 1600 / BCRC 20928 / JCM 3617 / NBRC 0987 / NRRL Y-1542</strain>
    </source>
</reference>
<keyword evidence="2" id="KW-0479">Metal-binding</keyword>
<dbReference type="Pfam" id="PF00491">
    <property type="entry name" value="Arginase"/>
    <property type="match status" value="1"/>
</dbReference>
<dbReference type="SUPFAM" id="SSF52768">
    <property type="entry name" value="Arginase/deacetylase"/>
    <property type="match status" value="1"/>
</dbReference>
<evidence type="ECO:0000256" key="4">
    <source>
        <dbReference type="RuleBase" id="RU003684"/>
    </source>
</evidence>
<evidence type="ECO:0000256" key="1">
    <source>
        <dbReference type="ARBA" id="ARBA00009227"/>
    </source>
</evidence>
<dbReference type="InterPro" id="IPR020855">
    <property type="entry name" value="Ureohydrolase_Mn_BS"/>
</dbReference>
<evidence type="ECO:0000313" key="6">
    <source>
        <dbReference type="EMBL" id="CEP21741.1"/>
    </source>
</evidence>
<dbReference type="GO" id="GO:0033389">
    <property type="term" value="P:putrescine biosynthetic process from arginine, via agmatine"/>
    <property type="evidence" value="ECO:0007669"/>
    <property type="project" value="TreeGrafter"/>
</dbReference>
<comment type="similarity">
    <text evidence="1">Belongs to the arginase family. Agmatinase subfamily.</text>
</comment>
<proteinExistence type="inferred from homology"/>
<evidence type="ECO:0000256" key="2">
    <source>
        <dbReference type="ARBA" id="ARBA00022723"/>
    </source>
</evidence>
<feature type="compositionally biased region" description="Basic and acidic residues" evidence="5">
    <location>
        <begin position="370"/>
        <end position="381"/>
    </location>
</feature>
<dbReference type="GO" id="GO:0046872">
    <property type="term" value="F:metal ion binding"/>
    <property type="evidence" value="ECO:0007669"/>
    <property type="project" value="UniProtKB-KW"/>
</dbReference>
<evidence type="ECO:0000313" key="7">
    <source>
        <dbReference type="Proteomes" id="UP000038830"/>
    </source>
</evidence>
<dbReference type="NCBIfam" id="TIGR01230">
    <property type="entry name" value="agmatinase"/>
    <property type="match status" value="1"/>
</dbReference>
<gene>
    <name evidence="6" type="primary">SPB2</name>
    <name evidence="6" type="ORF">BN1211_1935</name>
</gene>
<dbReference type="InterPro" id="IPR006035">
    <property type="entry name" value="Ureohydrolase"/>
</dbReference>
<name>A0A0H5C1Z6_CYBJN</name>